<organism evidence="5 6">
    <name type="scientific">Peltaster fructicola</name>
    <dbReference type="NCBI Taxonomy" id="286661"/>
    <lineage>
        <taxon>Eukaryota</taxon>
        <taxon>Fungi</taxon>
        <taxon>Dikarya</taxon>
        <taxon>Ascomycota</taxon>
        <taxon>Pezizomycotina</taxon>
        <taxon>Dothideomycetes</taxon>
        <taxon>Dothideomycetes incertae sedis</taxon>
        <taxon>Peltaster</taxon>
    </lineage>
</organism>
<proteinExistence type="predicted"/>
<evidence type="ECO:0000313" key="6">
    <source>
        <dbReference type="Proteomes" id="UP000503462"/>
    </source>
</evidence>
<dbReference type="PROSITE" id="PS50002">
    <property type="entry name" value="SH3"/>
    <property type="match status" value="1"/>
</dbReference>
<evidence type="ECO:0000256" key="1">
    <source>
        <dbReference type="ARBA" id="ARBA00022443"/>
    </source>
</evidence>
<accession>A0A6H0Y295</accession>
<dbReference type="SMART" id="SM00326">
    <property type="entry name" value="SH3"/>
    <property type="match status" value="1"/>
</dbReference>
<sequence length="225" mass="24255">MAPMEEMQIAMELEFLTDASVITPQTLSELLSKIPEQTALHAPISVGAVPSSNAQMGQLQQPPTAPLAAMNLNQQNGQSERLDEKGESYYQPQPSPGPPSYNATPAPSWPPLCQATALYAYTASDKGDLELAPNDHINVTEYLNAEWWKGRSTRTGQEGIFPRSYVKVVEAPAPSNYGNVPMDVAQGSQSGQGGQAPSKTNEMGKKFGKKQVPTIAVEDKQLTLL</sequence>
<evidence type="ECO:0000313" key="5">
    <source>
        <dbReference type="EMBL" id="QIX01134.1"/>
    </source>
</evidence>
<evidence type="ECO:0000256" key="2">
    <source>
        <dbReference type="PROSITE-ProRule" id="PRU00192"/>
    </source>
</evidence>
<dbReference type="Proteomes" id="UP000503462">
    <property type="component" value="Chromosome 4"/>
</dbReference>
<dbReference type="InterPro" id="IPR050384">
    <property type="entry name" value="Endophilin_SH3RF"/>
</dbReference>
<evidence type="ECO:0000256" key="3">
    <source>
        <dbReference type="SAM" id="MobiDB-lite"/>
    </source>
</evidence>
<reference evidence="5 6" key="1">
    <citation type="journal article" date="2016" name="Sci. Rep.">
        <title>Peltaster fructicola genome reveals evolution from an invasive phytopathogen to an ectophytic parasite.</title>
        <authorList>
            <person name="Xu C."/>
            <person name="Chen H."/>
            <person name="Gleason M.L."/>
            <person name="Xu J.R."/>
            <person name="Liu H."/>
            <person name="Zhang R."/>
            <person name="Sun G."/>
        </authorList>
    </citation>
    <scope>NUCLEOTIDE SEQUENCE [LARGE SCALE GENOMIC DNA]</scope>
    <source>
        <strain evidence="5 6">LNHT1506</strain>
    </source>
</reference>
<dbReference type="PANTHER" id="PTHR14167">
    <property type="entry name" value="SH3 DOMAIN-CONTAINING"/>
    <property type="match status" value="1"/>
</dbReference>
<name>A0A6H0Y295_9PEZI</name>
<feature type="region of interest" description="Disordered" evidence="3">
    <location>
        <begin position="77"/>
        <end position="106"/>
    </location>
</feature>
<keyword evidence="1 2" id="KW-0728">SH3 domain</keyword>
<dbReference type="InterPro" id="IPR036028">
    <property type="entry name" value="SH3-like_dom_sf"/>
</dbReference>
<evidence type="ECO:0000259" key="4">
    <source>
        <dbReference type="PROSITE" id="PS50002"/>
    </source>
</evidence>
<keyword evidence="6" id="KW-1185">Reference proteome</keyword>
<dbReference type="Gene3D" id="2.30.30.40">
    <property type="entry name" value="SH3 Domains"/>
    <property type="match status" value="1"/>
</dbReference>
<dbReference type="SUPFAM" id="SSF50044">
    <property type="entry name" value="SH3-domain"/>
    <property type="match status" value="1"/>
</dbReference>
<dbReference type="OrthoDB" id="6250593at2759"/>
<dbReference type="InterPro" id="IPR001452">
    <property type="entry name" value="SH3_domain"/>
</dbReference>
<gene>
    <name evidence="5" type="ORF">AMS68_006651</name>
</gene>
<dbReference type="PANTHER" id="PTHR14167:SF116">
    <property type="entry name" value="CAP, ISOFORM AC"/>
    <property type="match status" value="1"/>
</dbReference>
<dbReference type="CDD" id="cd00174">
    <property type="entry name" value="SH3"/>
    <property type="match status" value="1"/>
</dbReference>
<protein>
    <recommendedName>
        <fullName evidence="4">SH3 domain-containing protein</fullName>
    </recommendedName>
</protein>
<dbReference type="EMBL" id="CP051142">
    <property type="protein sequence ID" value="QIX01134.1"/>
    <property type="molecule type" value="Genomic_DNA"/>
</dbReference>
<dbReference type="AlphaFoldDB" id="A0A6H0Y295"/>
<feature type="domain" description="SH3" evidence="4">
    <location>
        <begin position="110"/>
        <end position="171"/>
    </location>
</feature>
<feature type="region of interest" description="Disordered" evidence="3">
    <location>
        <begin position="184"/>
        <end position="212"/>
    </location>
</feature>
<dbReference type="Pfam" id="PF00018">
    <property type="entry name" value="SH3_1"/>
    <property type="match status" value="1"/>
</dbReference>